<feature type="non-terminal residue" evidence="2">
    <location>
        <position position="421"/>
    </location>
</feature>
<dbReference type="OrthoDB" id="2354640at2759"/>
<dbReference type="AlphaFoldDB" id="A0A9N9NFT4"/>
<gene>
    <name evidence="2" type="ORF">FCALED_LOCUS14776</name>
</gene>
<protein>
    <submittedName>
        <fullName evidence="2">14482_t:CDS:1</fullName>
    </submittedName>
</protein>
<accession>A0A9N9NFT4</accession>
<evidence type="ECO:0000313" key="3">
    <source>
        <dbReference type="Proteomes" id="UP000789570"/>
    </source>
</evidence>
<reference evidence="2" key="1">
    <citation type="submission" date="2021-06" db="EMBL/GenBank/DDBJ databases">
        <authorList>
            <person name="Kallberg Y."/>
            <person name="Tangrot J."/>
            <person name="Rosling A."/>
        </authorList>
    </citation>
    <scope>NUCLEOTIDE SEQUENCE</scope>
    <source>
        <strain evidence="2">UK204</strain>
    </source>
</reference>
<name>A0A9N9NFT4_9GLOM</name>
<dbReference type="EMBL" id="CAJVPQ010011528">
    <property type="protein sequence ID" value="CAG8727659.1"/>
    <property type="molecule type" value="Genomic_DNA"/>
</dbReference>
<evidence type="ECO:0000256" key="1">
    <source>
        <dbReference type="SAM" id="MobiDB-lite"/>
    </source>
</evidence>
<dbReference type="Proteomes" id="UP000789570">
    <property type="component" value="Unassembled WGS sequence"/>
</dbReference>
<organism evidence="2 3">
    <name type="scientific">Funneliformis caledonium</name>
    <dbReference type="NCBI Taxonomy" id="1117310"/>
    <lineage>
        <taxon>Eukaryota</taxon>
        <taxon>Fungi</taxon>
        <taxon>Fungi incertae sedis</taxon>
        <taxon>Mucoromycota</taxon>
        <taxon>Glomeromycotina</taxon>
        <taxon>Glomeromycetes</taxon>
        <taxon>Glomerales</taxon>
        <taxon>Glomeraceae</taxon>
        <taxon>Funneliformis</taxon>
    </lineage>
</organism>
<sequence length="421" mass="48969">MTKLSKWMKNNLNIGIRGSLDETIKALLLLGPPIKKTNVTSEQKINALQTSLKGILKNDKALREEYKPLNSWLNGDEIKKINEKNLITENQFYYNFKKAIFFSSIIQQAISGLSDHEFKKKMQANLELDQEKVSEKEKYHQPQIPQRFSFSESEQGAYVEPILGYVEKALSKYIKKHEKYIPSETIEKFMKTCYHRHLNYPSKIDLGGLLTFLTSNISLFKNGKSGQPLFHGRYRLNPSELFKSFKIEARDQNAHAITQQYGRWNDETLQRISTLSLEVVICLGVQDVQDEYNKLLEIRKQFDSELTKRLVSTAKEKSVLIDSKLDELTDFTLDIMNQLESSEKELKRIVQMAISKDELYLNVLRSINEKQDEDTRIEKFTKIMNILFEMKLKQKSMKADDNSKSNERKKDEVEVLNKSVA</sequence>
<evidence type="ECO:0000313" key="2">
    <source>
        <dbReference type="EMBL" id="CAG8727659.1"/>
    </source>
</evidence>
<proteinExistence type="predicted"/>
<feature type="compositionally biased region" description="Basic and acidic residues" evidence="1">
    <location>
        <begin position="397"/>
        <end position="415"/>
    </location>
</feature>
<keyword evidence="3" id="KW-1185">Reference proteome</keyword>
<comment type="caution">
    <text evidence="2">The sequence shown here is derived from an EMBL/GenBank/DDBJ whole genome shotgun (WGS) entry which is preliminary data.</text>
</comment>
<feature type="region of interest" description="Disordered" evidence="1">
    <location>
        <begin position="394"/>
        <end position="421"/>
    </location>
</feature>